<feature type="chain" id="PRO_5043400307" evidence="8">
    <location>
        <begin position="22"/>
        <end position="416"/>
    </location>
</feature>
<feature type="signal peptide" evidence="8">
    <location>
        <begin position="1"/>
        <end position="21"/>
    </location>
</feature>
<protein>
    <submittedName>
        <fullName evidence="9">Uncharacterized protein</fullName>
    </submittedName>
</protein>
<evidence type="ECO:0000256" key="6">
    <source>
        <dbReference type="SAM" id="MobiDB-lite"/>
    </source>
</evidence>
<feature type="region of interest" description="Disordered" evidence="6">
    <location>
        <begin position="25"/>
        <end position="47"/>
    </location>
</feature>
<feature type="compositionally biased region" description="Polar residues" evidence="6">
    <location>
        <begin position="320"/>
        <end position="330"/>
    </location>
</feature>
<evidence type="ECO:0000256" key="5">
    <source>
        <dbReference type="ARBA" id="ARBA00023136"/>
    </source>
</evidence>
<gene>
    <name evidence="9" type="ORF">CTOB1V02_LOCUS1558</name>
</gene>
<keyword evidence="5 7" id="KW-0472">Membrane</keyword>
<organism evidence="9">
    <name type="scientific">Cyprideis torosa</name>
    <dbReference type="NCBI Taxonomy" id="163714"/>
    <lineage>
        <taxon>Eukaryota</taxon>
        <taxon>Metazoa</taxon>
        <taxon>Ecdysozoa</taxon>
        <taxon>Arthropoda</taxon>
        <taxon>Crustacea</taxon>
        <taxon>Oligostraca</taxon>
        <taxon>Ostracoda</taxon>
        <taxon>Podocopa</taxon>
        <taxon>Podocopida</taxon>
        <taxon>Cytherocopina</taxon>
        <taxon>Cytheroidea</taxon>
        <taxon>Cytherideidae</taxon>
        <taxon>Cyprideis</taxon>
    </lineage>
</organism>
<name>A0A7R8W775_9CRUS</name>
<dbReference type="GO" id="GO:0016020">
    <property type="term" value="C:membrane"/>
    <property type="evidence" value="ECO:0007669"/>
    <property type="project" value="UniProtKB-SubCell"/>
</dbReference>
<evidence type="ECO:0000256" key="7">
    <source>
        <dbReference type="SAM" id="Phobius"/>
    </source>
</evidence>
<sequence length="416" mass="45263">MKFFVIVLCHVTICLIPFVCAENGTATPSKSSTPSGTTKSTTTESYVTQTEEGTPVIDLCEVKGVKKRLASFTAPIHIYPFTGSKSERIYYSLYLRCSTSTRTIVAPPKVILHRNGKRKAFVIGDSRKTLDLVSSANILAATFLGDPLPKPNSSEANRKLICGDKADIAPKTRIFCLCDSSRISQNMTAELVASPFTNKTSDHTMTFPTNTCVFIFEIRAGQCCSAVSTDRQKQDDTGDEIHHGMGGGTFFVLLMFSVVFLYLGIGVAINRLLHEKRGAEQCPNYRTWKSLYERLVEGSSPLSTNVTTSYDGIENPRLGGNTQTTHSGLSRNPADYSPIGGSPPGRGYQQTGHGKLGTNPAVLGNDGNNDRLFSGSSPPLLHMRDENLLHDEDDVFIADLGEDDAAADKDVPLLRH</sequence>
<comment type="subcellular location">
    <subcellularLocation>
        <location evidence="1">Membrane</location>
        <topology evidence="1">Single-pass membrane protein</topology>
    </subcellularLocation>
</comment>
<evidence type="ECO:0000256" key="3">
    <source>
        <dbReference type="ARBA" id="ARBA00022729"/>
    </source>
</evidence>
<dbReference type="Pfam" id="PF09451">
    <property type="entry name" value="ATG27"/>
    <property type="match status" value="1"/>
</dbReference>
<evidence type="ECO:0000256" key="1">
    <source>
        <dbReference type="ARBA" id="ARBA00004167"/>
    </source>
</evidence>
<evidence type="ECO:0000256" key="2">
    <source>
        <dbReference type="ARBA" id="ARBA00022692"/>
    </source>
</evidence>
<keyword evidence="3 8" id="KW-0732">Signal</keyword>
<feature type="transmembrane region" description="Helical" evidence="7">
    <location>
        <begin position="250"/>
        <end position="269"/>
    </location>
</feature>
<dbReference type="AlphaFoldDB" id="A0A7R8W775"/>
<dbReference type="InterPro" id="IPR018939">
    <property type="entry name" value="Autophagy-rel_prot_27"/>
</dbReference>
<keyword evidence="4 7" id="KW-1133">Transmembrane helix</keyword>
<proteinExistence type="predicted"/>
<dbReference type="EMBL" id="OB660224">
    <property type="protein sequence ID" value="CAD7223576.1"/>
    <property type="molecule type" value="Genomic_DNA"/>
</dbReference>
<keyword evidence="2 7" id="KW-0812">Transmembrane</keyword>
<feature type="region of interest" description="Disordered" evidence="6">
    <location>
        <begin position="307"/>
        <end position="332"/>
    </location>
</feature>
<evidence type="ECO:0000313" key="9">
    <source>
        <dbReference type="EMBL" id="CAD7223576.1"/>
    </source>
</evidence>
<accession>A0A7R8W775</accession>
<reference evidence="9" key="1">
    <citation type="submission" date="2020-11" db="EMBL/GenBank/DDBJ databases">
        <authorList>
            <person name="Tran Van P."/>
        </authorList>
    </citation>
    <scope>NUCLEOTIDE SEQUENCE</scope>
</reference>
<evidence type="ECO:0000256" key="8">
    <source>
        <dbReference type="SAM" id="SignalP"/>
    </source>
</evidence>
<evidence type="ECO:0000256" key="4">
    <source>
        <dbReference type="ARBA" id="ARBA00022989"/>
    </source>
</evidence>